<dbReference type="InterPro" id="IPR051203">
    <property type="entry name" value="Polysaccharide_Synthase-Rel"/>
</dbReference>
<feature type="transmembrane region" description="Helical" evidence="2">
    <location>
        <begin position="46"/>
        <end position="67"/>
    </location>
</feature>
<organism evidence="4 5">
    <name type="scientific">Thermanaerovibrio acidaminovorans (strain ATCC 49978 / DSM 6589 / Su883)</name>
    <name type="common">Selenomonas acidaminovorans</name>
    <dbReference type="NCBI Taxonomy" id="525903"/>
    <lineage>
        <taxon>Bacteria</taxon>
        <taxon>Thermotogati</taxon>
        <taxon>Synergistota</taxon>
        <taxon>Synergistia</taxon>
        <taxon>Synergistales</taxon>
        <taxon>Synergistaceae</taxon>
        <taxon>Thermanaerovibrio</taxon>
    </lineage>
</organism>
<comment type="similarity">
    <text evidence="1">Belongs to the polysaccharide synthase family.</text>
</comment>
<dbReference type="Pfam" id="PF02719">
    <property type="entry name" value="Polysacc_synt_2"/>
    <property type="match status" value="1"/>
</dbReference>
<sequence>MKKSLPAHTSAVRKILLDVACALVSSLATFVLRLDLPLPVNFAPSLVPYSILATATKLGLILWLGTWRQSWRNSSVPDLIQLLKVMVAFVVIMSGVGFVLGPANMPLPRGIPFIDGAITLLLWGGIRLLARGFHEREGHSGSHLRPVVIAGAGSAGTSLAREIQRNRSCGMRVAAFLDDDPAKLKMTILGVPVAGTLDQLGEVLDRFGASEVLIAMPSAPGSAVRLVMEQASSRRVRARIIPAIAEVLSGRVSLDLVRDVEVEDLLRREAVRLDLDEIGSYLRGQRVMITGAGGSIGSELVRQAIPFGPSLLVLLGRGENSLHQLEMELKGMDPVPPFVTVVADVRDRTRLGRVIARYRPSVVFHAAAHKHVPMMEEHPEEAVKNNVLGTLNVVECCIEAGVSTLVNISTDKAVNPTSVMGASKRLAEMVVRRVADRVPPGGAYVSVRFGNVLGSRGSVVPLFKEQIRRGGPVTVTDPEMVRYFMTIPEAAQLVLQAGGMGMNGAVFVLDMGEPVRIVDMARDLIRLSGLEPDRDIRIEFTGRRPGEKLYEELLTAEEGTEASRHSKIFVARTEHMGLELDQVIQRLSFAAEVGDQEAIRRILSEAIPTSRLEGIGPGGD</sequence>
<feature type="domain" description="Polysaccharide biosynthesis protein CapD-like" evidence="3">
    <location>
        <begin position="287"/>
        <end position="572"/>
    </location>
</feature>
<dbReference type="EnsemblBacteria" id="ACZ18279">
    <property type="protein sequence ID" value="ACZ18279"/>
    <property type="gene ID" value="Taci_0039"/>
</dbReference>
<feature type="transmembrane region" description="Helical" evidence="2">
    <location>
        <begin position="79"/>
        <end position="99"/>
    </location>
</feature>
<dbReference type="AlphaFoldDB" id="D1B7M6"/>
<dbReference type="EMBL" id="CP001818">
    <property type="protein sequence ID" value="ACZ18279.1"/>
    <property type="molecule type" value="Genomic_DNA"/>
</dbReference>
<evidence type="ECO:0000256" key="1">
    <source>
        <dbReference type="ARBA" id="ARBA00007430"/>
    </source>
</evidence>
<keyword evidence="2" id="KW-0472">Membrane</keyword>
<keyword evidence="5" id="KW-1185">Reference proteome</keyword>
<dbReference type="SUPFAM" id="SSF51735">
    <property type="entry name" value="NAD(P)-binding Rossmann-fold domains"/>
    <property type="match status" value="2"/>
</dbReference>
<dbReference type="CDD" id="cd05237">
    <property type="entry name" value="UDP_invert_4-6DH_SDR_e"/>
    <property type="match status" value="1"/>
</dbReference>
<evidence type="ECO:0000256" key="2">
    <source>
        <dbReference type="SAM" id="Phobius"/>
    </source>
</evidence>
<dbReference type="STRING" id="525903.Taci_0039"/>
<dbReference type="PANTHER" id="PTHR43318">
    <property type="entry name" value="UDP-N-ACETYLGLUCOSAMINE 4,6-DEHYDRATASE"/>
    <property type="match status" value="1"/>
</dbReference>
<keyword evidence="2" id="KW-0812">Transmembrane</keyword>
<dbReference type="KEGG" id="tai:Taci_0039"/>
<gene>
    <name evidence="4" type="ordered locus">Taci_0039</name>
</gene>
<name>D1B7M6_THEAS</name>
<dbReference type="eggNOG" id="COG1086">
    <property type="taxonomic scope" value="Bacteria"/>
</dbReference>
<dbReference type="PANTHER" id="PTHR43318:SF1">
    <property type="entry name" value="POLYSACCHARIDE BIOSYNTHESIS PROTEIN EPSC-RELATED"/>
    <property type="match status" value="1"/>
</dbReference>
<dbReference type="Gene3D" id="3.40.50.720">
    <property type="entry name" value="NAD(P)-binding Rossmann-like Domain"/>
    <property type="match status" value="2"/>
</dbReference>
<evidence type="ECO:0000313" key="5">
    <source>
        <dbReference type="Proteomes" id="UP000002030"/>
    </source>
</evidence>
<dbReference type="PATRIC" id="fig|525903.6.peg.42"/>
<keyword evidence="2" id="KW-1133">Transmembrane helix</keyword>
<protein>
    <submittedName>
        <fullName evidence="4">Polysaccharide biosynthesis protein CapD</fullName>
    </submittedName>
</protein>
<accession>D1B7M6</accession>
<evidence type="ECO:0000259" key="3">
    <source>
        <dbReference type="Pfam" id="PF02719"/>
    </source>
</evidence>
<reference evidence="4 5" key="1">
    <citation type="journal article" date="2009" name="Stand. Genomic Sci.">
        <title>Complete genome sequence of Thermanaerovibrio acidaminovorans type strain (Su883).</title>
        <authorList>
            <person name="Chovatia M."/>
            <person name="Sikorski J."/>
            <person name="Schroder M."/>
            <person name="Lapidus A."/>
            <person name="Nolan M."/>
            <person name="Tice H."/>
            <person name="Glavina Del Rio T."/>
            <person name="Copeland A."/>
            <person name="Cheng J.F."/>
            <person name="Lucas S."/>
            <person name="Chen F."/>
            <person name="Bruce D."/>
            <person name="Goodwin L."/>
            <person name="Pitluck S."/>
            <person name="Ivanova N."/>
            <person name="Mavromatis K."/>
            <person name="Ovchinnikova G."/>
            <person name="Pati A."/>
            <person name="Chen A."/>
            <person name="Palaniappan K."/>
            <person name="Land M."/>
            <person name="Hauser L."/>
            <person name="Chang Y.J."/>
            <person name="Jeffries C.D."/>
            <person name="Chain P."/>
            <person name="Saunders E."/>
            <person name="Detter J.C."/>
            <person name="Brettin T."/>
            <person name="Rohde M."/>
            <person name="Goker M."/>
            <person name="Spring S."/>
            <person name="Bristow J."/>
            <person name="Markowitz V."/>
            <person name="Hugenholtz P."/>
            <person name="Kyrpides N.C."/>
            <person name="Klenk H.P."/>
            <person name="Eisen J.A."/>
        </authorList>
    </citation>
    <scope>NUCLEOTIDE SEQUENCE [LARGE SCALE GENOMIC DNA]</scope>
    <source>
        <strain evidence="5">ATCC 49978 / DSM 6589 / Su883</strain>
    </source>
</reference>
<proteinExistence type="inferred from homology"/>
<evidence type="ECO:0000313" key="4">
    <source>
        <dbReference type="EMBL" id="ACZ18279.1"/>
    </source>
</evidence>
<dbReference type="InterPro" id="IPR003869">
    <property type="entry name" value="Polysac_CapD-like"/>
</dbReference>
<dbReference type="InterPro" id="IPR036291">
    <property type="entry name" value="NAD(P)-bd_dom_sf"/>
</dbReference>
<dbReference type="Pfam" id="PF13727">
    <property type="entry name" value="CoA_binding_3"/>
    <property type="match status" value="1"/>
</dbReference>
<dbReference type="HOGENOM" id="CLU_013560_5_2_0"/>
<dbReference type="Proteomes" id="UP000002030">
    <property type="component" value="Chromosome"/>
</dbReference>
<dbReference type="OrthoDB" id="9803111at2"/>
<dbReference type="RefSeq" id="WP_012868795.1">
    <property type="nucleotide sequence ID" value="NC_013522.1"/>
</dbReference>
<feature type="transmembrane region" description="Helical" evidence="2">
    <location>
        <begin position="15"/>
        <end position="34"/>
    </location>
</feature>